<dbReference type="EMBL" id="CAAALY010011201">
    <property type="protein sequence ID" value="VEL11215.1"/>
    <property type="molecule type" value="Genomic_DNA"/>
</dbReference>
<dbReference type="PANTHER" id="PTHR10878">
    <property type="entry name" value="SEGMENT POLARITY PROTEIN DISHEVELLED"/>
    <property type="match status" value="1"/>
</dbReference>
<dbReference type="InterPro" id="IPR036034">
    <property type="entry name" value="PDZ_sf"/>
</dbReference>
<evidence type="ECO:0000313" key="2">
    <source>
        <dbReference type="EMBL" id="VEL11215.1"/>
    </source>
</evidence>
<dbReference type="SMART" id="SM00228">
    <property type="entry name" value="PDZ"/>
    <property type="match status" value="1"/>
</dbReference>
<organism evidence="2 3">
    <name type="scientific">Protopolystoma xenopodis</name>
    <dbReference type="NCBI Taxonomy" id="117903"/>
    <lineage>
        <taxon>Eukaryota</taxon>
        <taxon>Metazoa</taxon>
        <taxon>Spiralia</taxon>
        <taxon>Lophotrochozoa</taxon>
        <taxon>Platyhelminthes</taxon>
        <taxon>Monogenea</taxon>
        <taxon>Polyopisthocotylea</taxon>
        <taxon>Polystomatidea</taxon>
        <taxon>Polystomatidae</taxon>
        <taxon>Protopolystoma</taxon>
    </lineage>
</organism>
<dbReference type="OrthoDB" id="10031689at2759"/>
<accession>A0A3S5AAB2</accession>
<dbReference type="SUPFAM" id="SSF50156">
    <property type="entry name" value="PDZ domain-like"/>
    <property type="match status" value="1"/>
</dbReference>
<feature type="domain" description="PDZ" evidence="1">
    <location>
        <begin position="12"/>
        <end position="86"/>
    </location>
</feature>
<gene>
    <name evidence="2" type="ORF">PXEA_LOCUS4655</name>
</gene>
<dbReference type="CDD" id="cd06717">
    <property type="entry name" value="PDZ_Dishevelled-like"/>
    <property type="match status" value="1"/>
</dbReference>
<evidence type="ECO:0000313" key="3">
    <source>
        <dbReference type="Proteomes" id="UP000784294"/>
    </source>
</evidence>
<dbReference type="Gene3D" id="2.30.42.10">
    <property type="match status" value="1"/>
</dbReference>
<dbReference type="PROSITE" id="PS50106">
    <property type="entry name" value="PDZ"/>
    <property type="match status" value="1"/>
</dbReference>
<dbReference type="GO" id="GO:0005109">
    <property type="term" value="F:frizzled binding"/>
    <property type="evidence" value="ECO:0007669"/>
    <property type="project" value="TreeGrafter"/>
</dbReference>
<proteinExistence type="predicted"/>
<dbReference type="PANTHER" id="PTHR10878:SF25">
    <property type="entry name" value="SEGMENT POLARITY PROTEIN DISHEVELLED"/>
    <property type="match status" value="1"/>
</dbReference>
<sequence>MTDSTMSLNILTVTLNLDATVNFLGISIVGQSTRTGGDAGIYVGSIMRGGAVARDGRIDPGDMLLEVNGISFEGMTNDGAVRVLRDQVQKPGCVHFIISLDNSMDLLAVAWNFMFTRSTATWPLLGYPYVMRLRWGADTTVVSFHDRLTHKAHWLIQDFTSTHACPHTSWPNATELSNCSELPGLPCSGSYS</sequence>
<keyword evidence="3" id="KW-1185">Reference proteome</keyword>
<dbReference type="AlphaFoldDB" id="A0A3S5AAB2"/>
<reference evidence="2" key="1">
    <citation type="submission" date="2018-11" db="EMBL/GenBank/DDBJ databases">
        <authorList>
            <consortium name="Pathogen Informatics"/>
        </authorList>
    </citation>
    <scope>NUCLEOTIDE SEQUENCE</scope>
</reference>
<comment type="caution">
    <text evidence="2">The sequence shown here is derived from an EMBL/GenBank/DDBJ whole genome shotgun (WGS) entry which is preliminary data.</text>
</comment>
<dbReference type="Pfam" id="PF00595">
    <property type="entry name" value="PDZ"/>
    <property type="match status" value="1"/>
</dbReference>
<dbReference type="Proteomes" id="UP000784294">
    <property type="component" value="Unassembled WGS sequence"/>
</dbReference>
<dbReference type="InterPro" id="IPR001478">
    <property type="entry name" value="PDZ"/>
</dbReference>
<dbReference type="GO" id="GO:0060070">
    <property type="term" value="P:canonical Wnt signaling pathway"/>
    <property type="evidence" value="ECO:0007669"/>
    <property type="project" value="TreeGrafter"/>
</dbReference>
<dbReference type="FunFam" id="2.30.42.10:FF:000203">
    <property type="entry name" value="DiSHevelled related"/>
    <property type="match status" value="1"/>
</dbReference>
<dbReference type="GO" id="GO:0005829">
    <property type="term" value="C:cytosol"/>
    <property type="evidence" value="ECO:0007669"/>
    <property type="project" value="TreeGrafter"/>
</dbReference>
<name>A0A3S5AAB2_9PLAT</name>
<protein>
    <recommendedName>
        <fullName evidence="1">PDZ domain-containing protein</fullName>
    </recommendedName>
</protein>
<evidence type="ECO:0000259" key="1">
    <source>
        <dbReference type="PROSITE" id="PS50106"/>
    </source>
</evidence>
<dbReference type="InterPro" id="IPR015506">
    <property type="entry name" value="Dsh/Dvl-rel"/>
</dbReference>